<evidence type="ECO:0000313" key="2">
    <source>
        <dbReference type="Proteomes" id="UP001162483"/>
    </source>
</evidence>
<reference evidence="1" key="1">
    <citation type="submission" date="2023-05" db="EMBL/GenBank/DDBJ databases">
        <authorList>
            <person name="Stuckert A."/>
        </authorList>
    </citation>
    <scope>NUCLEOTIDE SEQUENCE</scope>
</reference>
<dbReference type="InterPro" id="IPR023214">
    <property type="entry name" value="HAD_sf"/>
</dbReference>
<dbReference type="SUPFAM" id="SSF81660">
    <property type="entry name" value="Metal cation-transporting ATPase, ATP-binding domain N"/>
    <property type="match status" value="1"/>
</dbReference>
<dbReference type="Gene3D" id="3.40.1110.10">
    <property type="entry name" value="Calcium-transporting ATPase, cytoplasmic domain N"/>
    <property type="match status" value="1"/>
</dbReference>
<dbReference type="Pfam" id="PF13246">
    <property type="entry name" value="Cation_ATPase"/>
    <property type="match status" value="1"/>
</dbReference>
<dbReference type="SUPFAM" id="SSF56784">
    <property type="entry name" value="HAD-like"/>
    <property type="match status" value="1"/>
</dbReference>
<dbReference type="PANTHER" id="PTHR24092:SF52">
    <property type="entry name" value="PHOSPHOLIPID-TRANSPORTING ATPASE FETA"/>
    <property type="match status" value="1"/>
</dbReference>
<organism evidence="1 2">
    <name type="scientific">Staurois parvus</name>
    <dbReference type="NCBI Taxonomy" id="386267"/>
    <lineage>
        <taxon>Eukaryota</taxon>
        <taxon>Metazoa</taxon>
        <taxon>Chordata</taxon>
        <taxon>Craniata</taxon>
        <taxon>Vertebrata</taxon>
        <taxon>Euteleostomi</taxon>
        <taxon>Amphibia</taxon>
        <taxon>Batrachia</taxon>
        <taxon>Anura</taxon>
        <taxon>Neobatrachia</taxon>
        <taxon>Ranoidea</taxon>
        <taxon>Ranidae</taxon>
        <taxon>Staurois</taxon>
    </lineage>
</organism>
<keyword evidence="2" id="KW-1185">Reference proteome</keyword>
<protein>
    <submittedName>
        <fullName evidence="1">Uncharacterized protein</fullName>
    </submittedName>
</protein>
<sequence length="188" mass="21402">IVYELLDRSSADLKEVTTDHLNEFAGEGLRTLALAYKDLDKTYFAGWKKRHHEASTSLDNREGKLSKLYEEIERDLKLIGASAIEDKLQDGVPHTIETLTKADIKIWVLTGDKQETAENIGYSCNMLQDEMKEVFIIKGTSPEEVMGELRSARRKMNPDSFLDSYDVHIQKGWKKKTLVIPDDELGGR</sequence>
<dbReference type="PANTHER" id="PTHR24092">
    <property type="entry name" value="PROBABLE PHOSPHOLIPID-TRANSPORTING ATPASE"/>
    <property type="match status" value="1"/>
</dbReference>
<dbReference type="Proteomes" id="UP001162483">
    <property type="component" value="Unassembled WGS sequence"/>
</dbReference>
<feature type="non-terminal residue" evidence="1">
    <location>
        <position position="1"/>
    </location>
</feature>
<dbReference type="Gene3D" id="3.40.50.1000">
    <property type="entry name" value="HAD superfamily/HAD-like"/>
    <property type="match status" value="1"/>
</dbReference>
<proteinExistence type="predicted"/>
<gene>
    <name evidence="1" type="ORF">SPARVUS_LOCUS9063893</name>
</gene>
<dbReference type="InterPro" id="IPR023299">
    <property type="entry name" value="ATPase_P-typ_cyto_dom_N"/>
</dbReference>
<accession>A0ABN9E6S1</accession>
<evidence type="ECO:0000313" key="1">
    <source>
        <dbReference type="EMBL" id="CAI9579407.1"/>
    </source>
</evidence>
<dbReference type="EMBL" id="CATNWA010015091">
    <property type="protein sequence ID" value="CAI9579407.1"/>
    <property type="molecule type" value="Genomic_DNA"/>
</dbReference>
<comment type="caution">
    <text evidence="1">The sequence shown here is derived from an EMBL/GenBank/DDBJ whole genome shotgun (WGS) entry which is preliminary data.</text>
</comment>
<name>A0ABN9E6S1_9NEOB</name>
<dbReference type="InterPro" id="IPR036412">
    <property type="entry name" value="HAD-like_sf"/>
</dbReference>